<evidence type="ECO:0000256" key="2">
    <source>
        <dbReference type="ARBA" id="ARBA00023277"/>
    </source>
</evidence>
<dbReference type="InterPro" id="IPR028995">
    <property type="entry name" value="Glyco_hydro_57/38_cen_sf"/>
</dbReference>
<dbReference type="Pfam" id="PF03065">
    <property type="entry name" value="Glyco_hydro_57"/>
    <property type="match status" value="1"/>
</dbReference>
<dbReference type="EMBL" id="CP007141">
    <property type="protein sequence ID" value="AJC73354.1"/>
    <property type="molecule type" value="Genomic_DNA"/>
</dbReference>
<dbReference type="SUPFAM" id="SSF88713">
    <property type="entry name" value="Glycoside hydrolase/deacetylase"/>
    <property type="match status" value="1"/>
</dbReference>
<dbReference type="PATRIC" id="fig|1123384.7.peg.595"/>
<gene>
    <name evidence="8" type="ORF">AJ81_03035</name>
</gene>
<keyword evidence="2 5" id="KW-0119">Carbohydrate metabolism</keyword>
<evidence type="ECO:0000313" key="8">
    <source>
        <dbReference type="EMBL" id="AJC73354.1"/>
    </source>
</evidence>
<keyword evidence="9" id="KW-1185">Reference proteome</keyword>
<dbReference type="GO" id="GO:0016787">
    <property type="term" value="F:hydrolase activity"/>
    <property type="evidence" value="ECO:0007669"/>
    <property type="project" value="UniProtKB-KW"/>
</dbReference>
<dbReference type="Pfam" id="PF09210">
    <property type="entry name" value="BE_C"/>
    <property type="match status" value="1"/>
</dbReference>
<sequence length="535" mass="62904">MMNGYFLLVLHTHLPYVNHPNHDLYLEERWYVEAVLESYVPLLMMFDRLQEKKVPFKVTISLSPPLLEMFRNTTLTEKLKKYAEKLVELCEKEIARANTQQERDLAGFYRERFLACLNYLDSLNGNLANGFKKHAEFGNVQLITCNATHGFLPLMRHQPFAVDTQIKVGVETFKRHFGFEPKGIWLAECGYHSGLDETLKKYGVEFFFVDSHAFWYADERPYFDVYRPVMTPSGVFAFARDPESSEQVWSATLGYPGDGRYREFYRDLGFDRDYDYIKPYIDKSGVRVNVGIKYHKVTSRETPLEKKELYNRDEALSAAKEHALDFLNKKISQINSLTDVFNQPPVIVAPFDTELFGHWWFEGPEFLENFFVEASRYRQIKFATPSEVLEKFDSFQIVTPADSSWGNGGYFDTWLNGKNDWIQLHLVEIRDRMKRLAETYFEEKDPLKTRVLNQMLRELLLAESSDWPFIMTTGTNVEYAVNRIKTHVKRFLDLETQLVKDNIDGEFLARLEQEDDVFPWIEFRYYAAFQTRKEG</sequence>
<dbReference type="PANTHER" id="PTHR41695:SF1">
    <property type="entry name" value="1,4-ALPHA-GLUCAN BRANCHING ENZYME TK1436"/>
    <property type="match status" value="1"/>
</dbReference>
<dbReference type="InterPro" id="IPR040042">
    <property type="entry name" value="Branching_enz_MT3115-like"/>
</dbReference>
<dbReference type="PaxDb" id="1123384-AJ81_03035"/>
<dbReference type="STRING" id="1123384.AJ81_03035"/>
<evidence type="ECO:0000256" key="5">
    <source>
        <dbReference type="RuleBase" id="RU361196"/>
    </source>
</evidence>
<dbReference type="InterPro" id="IPR004300">
    <property type="entry name" value="Glyco_hydro_57_N"/>
</dbReference>
<keyword evidence="8" id="KW-0378">Hydrolase</keyword>
<dbReference type="Proteomes" id="UP000077469">
    <property type="component" value="Chromosome"/>
</dbReference>
<dbReference type="InterPro" id="IPR015293">
    <property type="entry name" value="BE_C"/>
</dbReference>
<reference evidence="8 9" key="1">
    <citation type="submission" date="2014-01" db="EMBL/GenBank/DDBJ databases">
        <title>Genome sequencing of Thermotog hypogea.</title>
        <authorList>
            <person name="Zhang X."/>
            <person name="Alvare G."/>
            <person name="Fristensky B."/>
            <person name="Chen L."/>
            <person name="Suen T."/>
            <person name="Chen Q."/>
            <person name="Ma K."/>
        </authorList>
    </citation>
    <scope>NUCLEOTIDE SEQUENCE [LARGE SCALE GENOMIC DNA]</scope>
    <source>
        <strain evidence="8 9">DSM 11164</strain>
    </source>
</reference>
<feature type="binding site" evidence="4">
    <location>
        <position position="466"/>
    </location>
    <ligand>
        <name>substrate</name>
    </ligand>
</feature>
<dbReference type="Gene3D" id="3.20.110.10">
    <property type="entry name" value="Glycoside hydrolase 38, N terminal domain"/>
    <property type="match status" value="1"/>
</dbReference>
<feature type="domain" description="Glycoside hydrolase family 57 N-terminal" evidence="6">
    <location>
        <begin position="8"/>
        <end position="304"/>
    </location>
</feature>
<feature type="binding site" evidence="4">
    <location>
        <position position="240"/>
    </location>
    <ligand>
        <name>substrate</name>
    </ligand>
</feature>
<dbReference type="KEGG" id="phy:AJ81_03035"/>
<dbReference type="SUPFAM" id="SSF88688">
    <property type="entry name" value="Families 57/38 glycoside transferase middle domain"/>
    <property type="match status" value="1"/>
</dbReference>
<dbReference type="InterPro" id="IPR011330">
    <property type="entry name" value="Glyco_hydro/deAcase_b/a-brl"/>
</dbReference>
<feature type="binding site" evidence="4">
    <location>
        <position position="405"/>
    </location>
    <ligand>
        <name>substrate</name>
    </ligand>
</feature>
<dbReference type="InterPro" id="IPR027291">
    <property type="entry name" value="Glyco_hydro_38_N_sf"/>
</dbReference>
<feature type="domain" description="1,4-alpha-glucan branching enzyme C-terminal" evidence="7">
    <location>
        <begin position="425"/>
        <end position="526"/>
    </location>
</feature>
<dbReference type="GO" id="GO:0030979">
    <property type="term" value="P:alpha-glucan biosynthetic process"/>
    <property type="evidence" value="ECO:0007669"/>
    <property type="project" value="InterPro"/>
</dbReference>
<organism evidence="8 9">
    <name type="scientific">Pseudothermotoga hypogea DSM 11164 = NBRC 106472</name>
    <dbReference type="NCBI Taxonomy" id="1123384"/>
    <lineage>
        <taxon>Bacteria</taxon>
        <taxon>Thermotogati</taxon>
        <taxon>Thermotogota</taxon>
        <taxon>Thermotogae</taxon>
        <taxon>Thermotogales</taxon>
        <taxon>Thermotogaceae</taxon>
        <taxon>Pseudothermotoga</taxon>
    </lineage>
</organism>
<dbReference type="CDD" id="cd10792">
    <property type="entry name" value="GH57N_AmyC_like"/>
    <property type="match status" value="1"/>
</dbReference>
<proteinExistence type="inferred from homology"/>
<feature type="active site" description="Proton donor" evidence="3">
    <location>
        <position position="352"/>
    </location>
</feature>
<comment type="similarity">
    <text evidence="1 5">Belongs to the glycosyl hydrolase 57 family.</text>
</comment>
<dbReference type="InterPro" id="IPR037090">
    <property type="entry name" value="57_glycoside_trans_central"/>
</dbReference>
<evidence type="ECO:0000259" key="7">
    <source>
        <dbReference type="Pfam" id="PF09210"/>
    </source>
</evidence>
<protein>
    <submittedName>
        <fullName evidence="8">Glycoside hydrolase</fullName>
    </submittedName>
</protein>
<evidence type="ECO:0000256" key="1">
    <source>
        <dbReference type="ARBA" id="ARBA00006821"/>
    </source>
</evidence>
<evidence type="ECO:0000256" key="4">
    <source>
        <dbReference type="PIRSR" id="PIRSR640042-2"/>
    </source>
</evidence>
<feature type="binding site" evidence="4">
    <location>
        <position position="257"/>
    </location>
    <ligand>
        <name>substrate</name>
    </ligand>
</feature>
<evidence type="ECO:0000313" key="9">
    <source>
        <dbReference type="Proteomes" id="UP000077469"/>
    </source>
</evidence>
<evidence type="ECO:0000256" key="3">
    <source>
        <dbReference type="PIRSR" id="PIRSR640042-1"/>
    </source>
</evidence>
<dbReference type="PANTHER" id="PTHR41695">
    <property type="entry name" value="1,4-ALPHA-GLUCAN BRANCHING ENZYME RV3031-RELATED"/>
    <property type="match status" value="1"/>
</dbReference>
<dbReference type="GO" id="GO:0003844">
    <property type="term" value="F:1,4-alpha-glucan branching enzyme activity"/>
    <property type="evidence" value="ECO:0007669"/>
    <property type="project" value="InterPro"/>
</dbReference>
<dbReference type="GO" id="GO:0005576">
    <property type="term" value="C:extracellular region"/>
    <property type="evidence" value="ECO:0007669"/>
    <property type="project" value="TreeGrafter"/>
</dbReference>
<feature type="active site" description="Nucleophile" evidence="3">
    <location>
        <position position="188"/>
    </location>
</feature>
<evidence type="ECO:0000259" key="6">
    <source>
        <dbReference type="Pfam" id="PF03065"/>
    </source>
</evidence>
<name>A0A0X1KQ71_9THEM</name>
<dbReference type="AlphaFoldDB" id="A0A0X1KQ71"/>
<dbReference type="Gene3D" id="1.20.1430.10">
    <property type="entry name" value="Families 57/38 glycoside transferase, middle domain"/>
    <property type="match status" value="1"/>
</dbReference>
<accession>A0A0X1KQ71</accession>